<dbReference type="Proteomes" id="UP001209755">
    <property type="component" value="Unassembled WGS sequence"/>
</dbReference>
<protein>
    <recommendedName>
        <fullName evidence="4">Transmembrane protein</fullName>
    </recommendedName>
</protein>
<proteinExistence type="predicted"/>
<feature type="transmembrane region" description="Helical" evidence="1">
    <location>
        <begin position="112"/>
        <end position="133"/>
    </location>
</feature>
<evidence type="ECO:0000256" key="1">
    <source>
        <dbReference type="SAM" id="Phobius"/>
    </source>
</evidence>
<keyword evidence="1" id="KW-0812">Transmembrane</keyword>
<feature type="transmembrane region" description="Helical" evidence="1">
    <location>
        <begin position="41"/>
        <end position="59"/>
    </location>
</feature>
<sequence>MGGKLHAAAGGLVLAIIASFLVATVAVELFGNAAAVARVKWAILWALAVLIPCLVAAGASGTRLGRGWRGGLVALKRRRMAIIAPVGLFVLVPAAAFLAVRAGDGRLDTGFYAVQVVELVAGAVNFTLLAMNMRDGLAIVRRRAVGAAAG</sequence>
<accession>A0ABT3HCZ9</accession>
<evidence type="ECO:0000313" key="2">
    <source>
        <dbReference type="EMBL" id="MCW2308283.1"/>
    </source>
</evidence>
<feature type="transmembrane region" description="Helical" evidence="1">
    <location>
        <begin position="80"/>
        <end position="100"/>
    </location>
</feature>
<organism evidence="2 3">
    <name type="scientific">Rhodobium gokarnense</name>
    <dbReference type="NCBI Taxonomy" id="364296"/>
    <lineage>
        <taxon>Bacteria</taxon>
        <taxon>Pseudomonadati</taxon>
        <taxon>Pseudomonadota</taxon>
        <taxon>Alphaproteobacteria</taxon>
        <taxon>Hyphomicrobiales</taxon>
        <taxon>Rhodobiaceae</taxon>
        <taxon>Rhodobium</taxon>
    </lineage>
</organism>
<dbReference type="EMBL" id="JAOQNS010000007">
    <property type="protein sequence ID" value="MCW2308283.1"/>
    <property type="molecule type" value="Genomic_DNA"/>
</dbReference>
<feature type="transmembrane region" description="Helical" evidence="1">
    <location>
        <begin position="12"/>
        <end position="35"/>
    </location>
</feature>
<keyword evidence="1" id="KW-0472">Membrane</keyword>
<comment type="caution">
    <text evidence="2">The sequence shown here is derived from an EMBL/GenBank/DDBJ whole genome shotgun (WGS) entry which is preliminary data.</text>
</comment>
<evidence type="ECO:0008006" key="4">
    <source>
        <dbReference type="Google" id="ProtNLM"/>
    </source>
</evidence>
<gene>
    <name evidence="2" type="ORF">M2319_002625</name>
</gene>
<keyword evidence="1" id="KW-1133">Transmembrane helix</keyword>
<reference evidence="3" key="1">
    <citation type="submission" date="2023-07" db="EMBL/GenBank/DDBJ databases">
        <title>Genome sequencing of Purple Non-Sulfur Bacteria from various extreme environments.</title>
        <authorList>
            <person name="Mayer M."/>
        </authorList>
    </citation>
    <scope>NUCLEOTIDE SEQUENCE [LARGE SCALE GENOMIC DNA]</scope>
    <source>
        <strain evidence="3">DSM 17935</strain>
    </source>
</reference>
<dbReference type="RefSeq" id="WP_264601907.1">
    <property type="nucleotide sequence ID" value="NZ_JAOQNS010000007.1"/>
</dbReference>
<name>A0ABT3HCZ9_9HYPH</name>
<evidence type="ECO:0000313" key="3">
    <source>
        <dbReference type="Proteomes" id="UP001209755"/>
    </source>
</evidence>
<keyword evidence="3" id="KW-1185">Reference proteome</keyword>